<protein>
    <submittedName>
        <fullName evidence="9">Biopolymer transporter ExbD</fullName>
    </submittedName>
</protein>
<sequence length="132" mass="14506">MGLKKRSKVSAEFSMSSLTDIIFLLLIFFMLTSTLVRIQPFELPKSDSKTVASTSIVVTLEKNGRSTVNNQEVSGRDVERALRSEVGAMGNRENAAITIVAEIGTPFDRVVEIMEMANRLKVSAIIATEPRS</sequence>
<gene>
    <name evidence="9" type="ORF">FRY97_19955</name>
</gene>
<evidence type="ECO:0000256" key="2">
    <source>
        <dbReference type="ARBA" id="ARBA00005811"/>
    </source>
</evidence>
<evidence type="ECO:0000256" key="6">
    <source>
        <dbReference type="ARBA" id="ARBA00023136"/>
    </source>
</evidence>
<dbReference type="AlphaFoldDB" id="A0A5C6RG77"/>
<evidence type="ECO:0000256" key="3">
    <source>
        <dbReference type="ARBA" id="ARBA00022475"/>
    </source>
</evidence>
<evidence type="ECO:0000313" key="9">
    <source>
        <dbReference type="EMBL" id="TXB61271.1"/>
    </source>
</evidence>
<dbReference type="OrthoDB" id="9793581at2"/>
<comment type="similarity">
    <text evidence="2 7">Belongs to the ExbD/TolR family.</text>
</comment>
<dbReference type="GO" id="GO:0005886">
    <property type="term" value="C:plasma membrane"/>
    <property type="evidence" value="ECO:0007669"/>
    <property type="project" value="UniProtKB-SubCell"/>
</dbReference>
<keyword evidence="7" id="KW-0813">Transport</keyword>
<keyword evidence="4 7" id="KW-0812">Transmembrane</keyword>
<keyword evidence="5 8" id="KW-1133">Transmembrane helix</keyword>
<accession>A0A5C6RG77</accession>
<keyword evidence="3" id="KW-1003">Cell membrane</keyword>
<keyword evidence="10" id="KW-1185">Reference proteome</keyword>
<proteinExistence type="inferred from homology"/>
<dbReference type="Gene3D" id="3.30.420.270">
    <property type="match status" value="1"/>
</dbReference>
<dbReference type="PANTHER" id="PTHR30558">
    <property type="entry name" value="EXBD MEMBRANE COMPONENT OF PMF-DRIVEN MACROMOLECULE IMPORT SYSTEM"/>
    <property type="match status" value="1"/>
</dbReference>
<dbReference type="RefSeq" id="WP_147169387.1">
    <property type="nucleotide sequence ID" value="NZ_VOOR01000069.1"/>
</dbReference>
<dbReference type="InterPro" id="IPR003400">
    <property type="entry name" value="ExbD"/>
</dbReference>
<comment type="caution">
    <text evidence="9">The sequence shown here is derived from an EMBL/GenBank/DDBJ whole genome shotgun (WGS) entry which is preliminary data.</text>
</comment>
<dbReference type="Pfam" id="PF02472">
    <property type="entry name" value="ExbD"/>
    <property type="match status" value="1"/>
</dbReference>
<evidence type="ECO:0000256" key="8">
    <source>
        <dbReference type="SAM" id="Phobius"/>
    </source>
</evidence>
<dbReference type="EMBL" id="VOOR01000069">
    <property type="protein sequence ID" value="TXB61271.1"/>
    <property type="molecule type" value="Genomic_DNA"/>
</dbReference>
<name>A0A5C6RG77_9BACT</name>
<dbReference type="GO" id="GO:0022857">
    <property type="term" value="F:transmembrane transporter activity"/>
    <property type="evidence" value="ECO:0007669"/>
    <property type="project" value="InterPro"/>
</dbReference>
<dbReference type="Proteomes" id="UP000321580">
    <property type="component" value="Unassembled WGS sequence"/>
</dbReference>
<keyword evidence="6 8" id="KW-0472">Membrane</keyword>
<comment type="subcellular location">
    <subcellularLocation>
        <location evidence="1">Cell membrane</location>
        <topology evidence="1">Single-pass membrane protein</topology>
    </subcellularLocation>
    <subcellularLocation>
        <location evidence="7">Cell membrane</location>
        <topology evidence="7">Single-pass type II membrane protein</topology>
    </subcellularLocation>
</comment>
<reference evidence="9 10" key="1">
    <citation type="submission" date="2019-08" db="EMBL/GenBank/DDBJ databases">
        <title>Genome of Phaeodactylibacter luteus.</title>
        <authorList>
            <person name="Bowman J.P."/>
        </authorList>
    </citation>
    <scope>NUCLEOTIDE SEQUENCE [LARGE SCALE GENOMIC DNA]</scope>
    <source>
        <strain evidence="9 10">KCTC 42180</strain>
    </source>
</reference>
<keyword evidence="7" id="KW-0653">Protein transport</keyword>
<evidence type="ECO:0000256" key="5">
    <source>
        <dbReference type="ARBA" id="ARBA00022989"/>
    </source>
</evidence>
<evidence type="ECO:0000256" key="1">
    <source>
        <dbReference type="ARBA" id="ARBA00004162"/>
    </source>
</evidence>
<evidence type="ECO:0000313" key="10">
    <source>
        <dbReference type="Proteomes" id="UP000321580"/>
    </source>
</evidence>
<organism evidence="9 10">
    <name type="scientific">Phaeodactylibacter luteus</name>
    <dbReference type="NCBI Taxonomy" id="1564516"/>
    <lineage>
        <taxon>Bacteria</taxon>
        <taxon>Pseudomonadati</taxon>
        <taxon>Bacteroidota</taxon>
        <taxon>Saprospiria</taxon>
        <taxon>Saprospirales</taxon>
        <taxon>Haliscomenobacteraceae</taxon>
        <taxon>Phaeodactylibacter</taxon>
    </lineage>
</organism>
<feature type="transmembrane region" description="Helical" evidence="8">
    <location>
        <begin position="21"/>
        <end position="38"/>
    </location>
</feature>
<evidence type="ECO:0000256" key="4">
    <source>
        <dbReference type="ARBA" id="ARBA00022692"/>
    </source>
</evidence>
<dbReference type="GO" id="GO:0015031">
    <property type="term" value="P:protein transport"/>
    <property type="evidence" value="ECO:0007669"/>
    <property type="project" value="UniProtKB-KW"/>
</dbReference>
<evidence type="ECO:0000256" key="7">
    <source>
        <dbReference type="RuleBase" id="RU003879"/>
    </source>
</evidence>